<evidence type="ECO:0000313" key="11">
    <source>
        <dbReference type="Proteomes" id="UP000186894"/>
    </source>
</evidence>
<dbReference type="EMBL" id="MKIM01000028">
    <property type="protein sequence ID" value="OLP43145.1"/>
    <property type="molecule type" value="Genomic_DNA"/>
</dbReference>
<keyword evidence="3" id="KW-1003">Cell membrane</keyword>
<reference evidence="10 11" key="1">
    <citation type="submission" date="2016-09" db="EMBL/GenBank/DDBJ databases">
        <title>Rhizobium oryziradicis sp. nov., isolated from the root of rice.</title>
        <authorList>
            <person name="Zhao J."/>
            <person name="Zhang X."/>
        </authorList>
    </citation>
    <scope>NUCLEOTIDE SEQUENCE [LARGE SCALE GENOMIC DNA]</scope>
    <source>
        <strain evidence="10 11">N19</strain>
    </source>
</reference>
<feature type="transmembrane region" description="Helical" evidence="9">
    <location>
        <begin position="60"/>
        <end position="81"/>
    </location>
</feature>
<dbReference type="GO" id="GO:0022857">
    <property type="term" value="F:transmembrane transporter activity"/>
    <property type="evidence" value="ECO:0007669"/>
    <property type="project" value="InterPro"/>
</dbReference>
<dbReference type="GO" id="GO:0006865">
    <property type="term" value="P:amino acid transport"/>
    <property type="evidence" value="ECO:0007669"/>
    <property type="project" value="UniProtKB-KW"/>
</dbReference>
<feature type="transmembrane region" description="Helical" evidence="9">
    <location>
        <begin position="146"/>
        <end position="172"/>
    </location>
</feature>
<protein>
    <submittedName>
        <fullName evidence="10">Branched-chain amino acid ABC transporter permease</fullName>
    </submittedName>
</protein>
<dbReference type="PANTHER" id="PTHR11795">
    <property type="entry name" value="BRANCHED-CHAIN AMINO ACID TRANSPORT SYSTEM PERMEASE PROTEIN LIVH"/>
    <property type="match status" value="1"/>
</dbReference>
<keyword evidence="6 9" id="KW-1133">Transmembrane helix</keyword>
<comment type="subcellular location">
    <subcellularLocation>
        <location evidence="1">Cell membrane</location>
        <topology evidence="1">Multi-pass membrane protein</topology>
    </subcellularLocation>
</comment>
<dbReference type="Pfam" id="PF02653">
    <property type="entry name" value="BPD_transp_2"/>
    <property type="match status" value="1"/>
</dbReference>
<evidence type="ECO:0000313" key="10">
    <source>
        <dbReference type="EMBL" id="OLP43145.1"/>
    </source>
</evidence>
<comment type="caution">
    <text evidence="10">The sequence shown here is derived from an EMBL/GenBank/DDBJ whole genome shotgun (WGS) entry which is preliminary data.</text>
</comment>
<dbReference type="GO" id="GO:0005886">
    <property type="term" value="C:plasma membrane"/>
    <property type="evidence" value="ECO:0007669"/>
    <property type="project" value="UniProtKB-SubCell"/>
</dbReference>
<feature type="transmembrane region" description="Helical" evidence="9">
    <location>
        <begin position="274"/>
        <end position="291"/>
    </location>
</feature>
<gene>
    <name evidence="10" type="ORF">BJF95_19670</name>
</gene>
<dbReference type="InterPro" id="IPR001851">
    <property type="entry name" value="ABC_transp_permease"/>
</dbReference>
<feature type="transmembrane region" description="Helical" evidence="9">
    <location>
        <begin position="37"/>
        <end position="54"/>
    </location>
</feature>
<dbReference type="RefSeq" id="WP_075640473.1">
    <property type="nucleotide sequence ID" value="NZ_MKIM01000028.1"/>
</dbReference>
<evidence type="ECO:0000256" key="9">
    <source>
        <dbReference type="SAM" id="Phobius"/>
    </source>
</evidence>
<name>A0A1Q8ZMK6_9HYPH</name>
<accession>A0A1Q8ZMK6</accession>
<dbReference type="CDD" id="cd06582">
    <property type="entry name" value="TM_PBP1_LivH_like"/>
    <property type="match status" value="1"/>
</dbReference>
<dbReference type="AlphaFoldDB" id="A0A1Q8ZMK6"/>
<evidence type="ECO:0000256" key="1">
    <source>
        <dbReference type="ARBA" id="ARBA00004651"/>
    </source>
</evidence>
<keyword evidence="2" id="KW-0813">Transport</keyword>
<evidence type="ECO:0000256" key="2">
    <source>
        <dbReference type="ARBA" id="ARBA00022448"/>
    </source>
</evidence>
<keyword evidence="5" id="KW-0029">Amino-acid transport</keyword>
<evidence type="ECO:0000256" key="6">
    <source>
        <dbReference type="ARBA" id="ARBA00022989"/>
    </source>
</evidence>
<feature type="transmembrane region" description="Helical" evidence="9">
    <location>
        <begin position="12"/>
        <end position="30"/>
    </location>
</feature>
<evidence type="ECO:0000256" key="4">
    <source>
        <dbReference type="ARBA" id="ARBA00022692"/>
    </source>
</evidence>
<feature type="transmembrane region" description="Helical" evidence="9">
    <location>
        <begin position="102"/>
        <end position="121"/>
    </location>
</feature>
<comment type="similarity">
    <text evidence="8">Belongs to the binding-protein-dependent transport system permease family. LivHM subfamily.</text>
</comment>
<sequence length="299" mass="31397">MAYLLQQVLNAVPLAALYAALAFGYALVFGMTRRVDITYGALFAFAGQMFVLFADRGWSHYYLVLPAALGMGAVAALTYTLGSSWLIGRHILRPLSHSAPNAVLVASLAVLILLSETARLASGAREIWLSPFLNQRLVVMTAADGFTVSLTAIQLINSAVMACLVGAGAFIMHASKVGRIWRAVAEDDQAARFCGIDADLVFLCACLVAAVVAAICGILASSYYGTMDFGAGLVFGVKVALIASVGGQSNPLRSALGAAGVALVETLWSGYGPVLWKDFAITGGLVLLLVFSRKESLIP</sequence>
<keyword evidence="7 9" id="KW-0472">Membrane</keyword>
<evidence type="ECO:0000256" key="5">
    <source>
        <dbReference type="ARBA" id="ARBA00022970"/>
    </source>
</evidence>
<evidence type="ECO:0000256" key="8">
    <source>
        <dbReference type="ARBA" id="ARBA00037998"/>
    </source>
</evidence>
<dbReference type="STRING" id="1867956.BJF95_19670"/>
<dbReference type="PANTHER" id="PTHR11795:SF445">
    <property type="entry name" value="AMINO ACID ABC TRANSPORTER PERMEASE PROTEIN"/>
    <property type="match status" value="1"/>
</dbReference>
<dbReference type="InterPro" id="IPR052157">
    <property type="entry name" value="BCAA_transport_permease"/>
</dbReference>
<evidence type="ECO:0000256" key="3">
    <source>
        <dbReference type="ARBA" id="ARBA00022475"/>
    </source>
</evidence>
<keyword evidence="4 9" id="KW-0812">Transmembrane</keyword>
<dbReference type="Proteomes" id="UP000186894">
    <property type="component" value="Unassembled WGS sequence"/>
</dbReference>
<feature type="transmembrane region" description="Helical" evidence="9">
    <location>
        <begin position="200"/>
        <end position="223"/>
    </location>
</feature>
<dbReference type="OrthoDB" id="8116969at2"/>
<keyword evidence="11" id="KW-1185">Reference proteome</keyword>
<proteinExistence type="inferred from homology"/>
<evidence type="ECO:0000256" key="7">
    <source>
        <dbReference type="ARBA" id="ARBA00023136"/>
    </source>
</evidence>
<organism evidence="10 11">
    <name type="scientific">Rhizobium oryziradicis</name>
    <dbReference type="NCBI Taxonomy" id="1867956"/>
    <lineage>
        <taxon>Bacteria</taxon>
        <taxon>Pseudomonadati</taxon>
        <taxon>Pseudomonadota</taxon>
        <taxon>Alphaproteobacteria</taxon>
        <taxon>Hyphomicrobiales</taxon>
        <taxon>Rhizobiaceae</taxon>
        <taxon>Rhizobium/Agrobacterium group</taxon>
        <taxon>Rhizobium</taxon>
    </lineage>
</organism>